<protein>
    <recommendedName>
        <fullName evidence="4">Cadherin-like and PC-esterase domain containing 1</fullName>
    </recommendedName>
</protein>
<dbReference type="GeneTree" id="ENSGT00390000015216"/>
<reference evidence="2" key="4">
    <citation type="submission" date="2025-09" db="UniProtKB">
        <authorList>
            <consortium name="Ensembl"/>
        </authorList>
    </citation>
    <scope>IDENTIFICATION</scope>
</reference>
<evidence type="ECO:0000313" key="3">
    <source>
        <dbReference type="Proteomes" id="UP000265140"/>
    </source>
</evidence>
<gene>
    <name evidence="2" type="primary">CPED1</name>
</gene>
<reference evidence="2" key="3">
    <citation type="submission" date="2025-08" db="UniProtKB">
        <authorList>
            <consortium name="Ensembl"/>
        </authorList>
    </citation>
    <scope>IDENTIFICATION</scope>
</reference>
<evidence type="ECO:0000256" key="1">
    <source>
        <dbReference type="SAM" id="Phobius"/>
    </source>
</evidence>
<feature type="transmembrane region" description="Helical" evidence="1">
    <location>
        <begin position="41"/>
        <end position="60"/>
    </location>
</feature>
<keyword evidence="1" id="KW-0472">Membrane</keyword>
<dbReference type="STRING" id="8010.ENSELUP00000031880"/>
<dbReference type="Gene3D" id="3.30.470.20">
    <property type="entry name" value="ATP-grasp fold, B domain"/>
    <property type="match status" value="1"/>
</dbReference>
<sequence>MGFGKAVYKSSLMVCISFSASKVGNQTEMLLRRLWTLRRRYCSGPLLLLGVAVCLFYQTLMTARSRFKGNPLAVDESNKSIMTASAAEVSDEVLLNDPVKLISVLEDLERKRDIKGCTQNRSRRVMRAVVLTGQHSATDTEVQLYRWVLEQRGYEVSLSRYAETSAALKYKNGGSNWNVLVCLTGSEKSCLRRVFFSHLHPHQKVNIIPGLVEAFSDVGGLCHFQTDSRLAGLALPISPTACGLDRTEHGVVPIEAQGDWGSAVPTLNSSRSPGLVAMVNVYVLVTSVTPLTVFLHHSGLVRTNESTNSHTTQLKSFFLLHLGPGASNKALGHVKEVIGQVLRAAALTNEEPNSKHRCLLCFQLMTFTLQFSGSIMPIIVKAEIDLHFEGLREQGFDRQITKELILEDALLFLLPAHNGLGHPKSPLDMKTEQRCFLRQYGGCEGTYGLCLTEDQTLLLIQFLCQLRTPGPFELLYPTASPERSSTQDILSQAFTTTKESGSRLRLSVLLDKVCFYYSKQGYRSDDAETQTEQDKNQHFPGNREHCVDPHLKQLYTDPPLILSPPFNPSVKEYHAEVAFDVVTLRLRPEPINSACHIHLDEHRGPREANYPVGLGNSKINILVTDESDNTEPVVMTIYILHMYRESRPSLPMFGDHVMCGFVQDCGLVVQPDQPCGLEPYFGPQSIGNTQAPTQPCMSGDVLGRWVVPCLSCADNRTCDWREVAWQPDGCYHPFLDLPLLQECMRDKKVMFIGDSTNRGMMYFLMERVNSSLEDWGKAHDSLVYHNVNQGHTHVSYSYYPQFWLEKNHRPTFQRALEQLIQSSRPLENSHRTVLVAGGVQWLSANHLRILKEVLEREELQNIMVVVKSLGMGFHLPVDGIHSLSPRGVQELYKENKNIITTAKQYGYEVIDTLILTMGRYKEFLQGRCACHFHEVEKLSFSKAPLHRKMKILQHFQEPGTETSGIKTGFSDQPTLQDQDKWAGSNSSTYHVRGAVNQVYSHILLSRLCMSDIKN</sequence>
<name>A0A3P8ZSL0_ESOLU</name>
<keyword evidence="1" id="KW-0812">Transmembrane</keyword>
<evidence type="ECO:0000313" key="2">
    <source>
        <dbReference type="Ensembl" id="ENSELUP00000031880.3"/>
    </source>
</evidence>
<dbReference type="InParanoid" id="A0A3P8ZSL0"/>
<keyword evidence="3" id="KW-1185">Reference proteome</keyword>
<organism evidence="2 3">
    <name type="scientific">Esox lucius</name>
    <name type="common">Northern pike</name>
    <dbReference type="NCBI Taxonomy" id="8010"/>
    <lineage>
        <taxon>Eukaryota</taxon>
        <taxon>Metazoa</taxon>
        <taxon>Chordata</taxon>
        <taxon>Craniata</taxon>
        <taxon>Vertebrata</taxon>
        <taxon>Euteleostomi</taxon>
        <taxon>Actinopterygii</taxon>
        <taxon>Neopterygii</taxon>
        <taxon>Teleostei</taxon>
        <taxon>Protacanthopterygii</taxon>
        <taxon>Esociformes</taxon>
        <taxon>Esocidae</taxon>
        <taxon>Esox</taxon>
    </lineage>
</organism>
<dbReference type="PANTHER" id="PTHR14776:SF1">
    <property type="entry name" value="CADHERIN-LIKE AND PC-ESTERASE DOMAIN-CONTAINING PROTEIN 1"/>
    <property type="match status" value="1"/>
</dbReference>
<accession>A0A3P8ZSL0</accession>
<reference evidence="2" key="2">
    <citation type="submission" date="2020-02" db="EMBL/GenBank/DDBJ databases">
        <title>Esox lucius (northern pike) genome, fEsoLuc1, primary haplotype.</title>
        <authorList>
            <person name="Myers G."/>
            <person name="Karagic N."/>
            <person name="Meyer A."/>
            <person name="Pippel M."/>
            <person name="Reichard M."/>
            <person name="Winkler S."/>
            <person name="Tracey A."/>
            <person name="Sims Y."/>
            <person name="Howe K."/>
            <person name="Rhie A."/>
            <person name="Formenti G."/>
            <person name="Durbin R."/>
            <person name="Fedrigo O."/>
            <person name="Jarvis E.D."/>
        </authorList>
    </citation>
    <scope>NUCLEOTIDE SEQUENCE [LARGE SCALE GENOMIC DNA]</scope>
</reference>
<dbReference type="Ensembl" id="ENSELUT00000004640.3">
    <property type="protein sequence ID" value="ENSELUP00000031880.3"/>
    <property type="gene ID" value="ENSELUG00000009615.3"/>
</dbReference>
<dbReference type="Bgee" id="ENSELUG00000009615">
    <property type="expression patterns" value="Expressed in spleen and 10 other cell types or tissues"/>
</dbReference>
<keyword evidence="1" id="KW-1133">Transmembrane helix</keyword>
<dbReference type="OrthoDB" id="1932925at2759"/>
<dbReference type="OMA" id="HRYTVVI"/>
<dbReference type="Proteomes" id="UP000265140">
    <property type="component" value="Chromosome 23"/>
</dbReference>
<proteinExistence type="predicted"/>
<reference evidence="3" key="1">
    <citation type="journal article" date="2014" name="PLoS ONE">
        <title>The genome and linkage map of the northern pike (Esox lucius): conserved synteny revealed between the salmonid sister group and the Neoteleostei.</title>
        <authorList>
            <person name="Rondeau E.B."/>
            <person name="Minkley D.R."/>
            <person name="Leong J.S."/>
            <person name="Messmer A.M."/>
            <person name="Jantzen J.R."/>
            <person name="von Schalburg K.R."/>
            <person name="Lemon C."/>
            <person name="Bird N.H."/>
            <person name="Koop B.F."/>
        </authorList>
    </citation>
    <scope>NUCLEOTIDE SEQUENCE</scope>
</reference>
<dbReference type="AlphaFoldDB" id="A0A3P8ZSL0"/>
<evidence type="ECO:0008006" key="4">
    <source>
        <dbReference type="Google" id="ProtNLM"/>
    </source>
</evidence>
<dbReference type="RefSeq" id="XP_019899892.2">
    <property type="nucleotide sequence ID" value="XM_020044333.2"/>
</dbReference>
<dbReference type="PANTHER" id="PTHR14776">
    <property type="entry name" value="CADHERIN-LIKE AND PC-ESTERASE DOMAIN-CONTAINING PROTEIN 1"/>
    <property type="match status" value="1"/>
</dbReference>
<dbReference type="GeneID" id="105031559"/>